<comment type="caution">
    <text evidence="1">The sequence shown here is derived from an EMBL/GenBank/DDBJ whole genome shotgun (WGS) entry which is preliminary data.</text>
</comment>
<accession>A0A0J6WCY2</accession>
<proteinExistence type="predicted"/>
<dbReference type="PANTHER" id="PTHR35377:SF5">
    <property type="entry name" value="ANTITOXIN VAPB46"/>
    <property type="match status" value="1"/>
</dbReference>
<dbReference type="PATRIC" id="fig|37916.4.peg.1451"/>
<evidence type="ECO:0000313" key="1">
    <source>
        <dbReference type="EMBL" id="KMO81095.1"/>
    </source>
</evidence>
<sequence length="231" mass="25290">MPCHCRFFLAADRAPESHNDWTTTTGSPHLAQWAFLTTYYHERGRASTRHVDSKLTYGHYIAMAEAIGLGQLRSDTCGYLERVTFGESLDIIRRGQLVARIEPVTAVPDLPSDGKPVGLNQASDRTVSLDDLRTRAGRCFDRVAAGQSLAIVWRGRSVARIVAVAASAEASCNPTKCESRDAGGRIGLTELRTRGGHYFKRVAAGETVEVSRRGRLVARIVTATDDLFEPS</sequence>
<keyword evidence="2" id="KW-1185">Reference proteome</keyword>
<evidence type="ECO:0000313" key="2">
    <source>
        <dbReference type="Proteomes" id="UP000036513"/>
    </source>
</evidence>
<dbReference type="GO" id="GO:0097351">
    <property type="term" value="F:toxin sequestering activity"/>
    <property type="evidence" value="ECO:0007669"/>
    <property type="project" value="TreeGrafter"/>
</dbReference>
<name>A0A0J6WCY2_9MYCO</name>
<gene>
    <name evidence="1" type="ORF">MCHLDSM_01556</name>
</gene>
<dbReference type="EMBL" id="JYNL01000014">
    <property type="protein sequence ID" value="KMO81095.1"/>
    <property type="molecule type" value="Genomic_DNA"/>
</dbReference>
<dbReference type="SMR" id="A0A0J6WCY2"/>
<organism evidence="1 2">
    <name type="scientific">Mycolicibacterium chlorophenolicum</name>
    <dbReference type="NCBI Taxonomy" id="37916"/>
    <lineage>
        <taxon>Bacteria</taxon>
        <taxon>Bacillati</taxon>
        <taxon>Actinomycetota</taxon>
        <taxon>Actinomycetes</taxon>
        <taxon>Mycobacteriales</taxon>
        <taxon>Mycobacteriaceae</taxon>
        <taxon>Mycolicibacterium</taxon>
    </lineage>
</organism>
<dbReference type="PANTHER" id="PTHR35377">
    <property type="entry name" value="ANTITOXIN VAPB49-RELATED-RELATED"/>
    <property type="match status" value="1"/>
</dbReference>
<protein>
    <submittedName>
        <fullName evidence="1">Phd/YefM family protein</fullName>
    </submittedName>
</protein>
<dbReference type="InterPro" id="IPR051416">
    <property type="entry name" value="phD-YefM_TA_antitoxins"/>
</dbReference>
<dbReference type="Gene3D" id="3.40.1620.10">
    <property type="entry name" value="YefM-like domain"/>
    <property type="match status" value="2"/>
</dbReference>
<dbReference type="NCBIfam" id="TIGR01552">
    <property type="entry name" value="phd_fam"/>
    <property type="match status" value="1"/>
</dbReference>
<dbReference type="Proteomes" id="UP000036513">
    <property type="component" value="Unassembled WGS sequence"/>
</dbReference>
<dbReference type="AlphaFoldDB" id="A0A0J6WCY2"/>
<reference evidence="1 2" key="1">
    <citation type="journal article" date="2015" name="Genome Biol. Evol.">
        <title>Characterization of Three Mycobacterium spp. with Potential Use in Bioremediation by Genome Sequencing and Comparative Genomics.</title>
        <authorList>
            <person name="Das S."/>
            <person name="Pettersson B.M."/>
            <person name="Behra P.R."/>
            <person name="Ramesh M."/>
            <person name="Dasgupta S."/>
            <person name="Bhattacharya A."/>
            <person name="Kirsebom L.A."/>
        </authorList>
    </citation>
    <scope>NUCLEOTIDE SEQUENCE [LARGE SCALE GENOMIC DNA]</scope>
    <source>
        <strain evidence="1 2">DSM 43826</strain>
    </source>
</reference>